<keyword evidence="2" id="KW-0812">Transmembrane</keyword>
<protein>
    <submittedName>
        <fullName evidence="3">Uncharacterized protein</fullName>
    </submittedName>
</protein>
<sequence>MTGDETENVPEPTMDAAPAAPAPEEEGAAPVALTPEEQAVPDFEVPEPPSFHEAGGDLPIPAAVTQEPVIPPAPVFDEDATGEAPAARVEERPATRRAAQRAQAVPSAPAVSYVDVAPTAEPGTAEGHAYRGWTIAIYSGLAVLLFGAVGFMVFLGLPG</sequence>
<keyword evidence="4" id="KW-1185">Reference proteome</keyword>
<evidence type="ECO:0000256" key="2">
    <source>
        <dbReference type="SAM" id="Phobius"/>
    </source>
</evidence>
<organism evidence="3 4">
    <name type="scientific">Microbacterium aerolatum</name>
    <dbReference type="NCBI Taxonomy" id="153731"/>
    <lineage>
        <taxon>Bacteria</taxon>
        <taxon>Bacillati</taxon>
        <taxon>Actinomycetota</taxon>
        <taxon>Actinomycetes</taxon>
        <taxon>Micrococcales</taxon>
        <taxon>Microbacteriaceae</taxon>
        <taxon>Microbacterium</taxon>
    </lineage>
</organism>
<dbReference type="OrthoDB" id="9925546at2"/>
<evidence type="ECO:0000313" key="3">
    <source>
        <dbReference type="EMBL" id="GEK85696.1"/>
    </source>
</evidence>
<accession>A0A511ACG6</accession>
<keyword evidence="2" id="KW-1133">Transmembrane helix</keyword>
<gene>
    <name evidence="3" type="ORF">MAE01_08720</name>
</gene>
<dbReference type="EMBL" id="BJUW01000003">
    <property type="protein sequence ID" value="GEK85696.1"/>
    <property type="molecule type" value="Genomic_DNA"/>
</dbReference>
<evidence type="ECO:0000313" key="4">
    <source>
        <dbReference type="Proteomes" id="UP000321225"/>
    </source>
</evidence>
<reference evidence="3 4" key="1">
    <citation type="submission" date="2019-07" db="EMBL/GenBank/DDBJ databases">
        <title>Whole genome shotgun sequence of Microbacterium aerolatum NBRC 103071.</title>
        <authorList>
            <person name="Hosoyama A."/>
            <person name="Uohara A."/>
            <person name="Ohji S."/>
            <person name="Ichikawa N."/>
        </authorList>
    </citation>
    <scope>NUCLEOTIDE SEQUENCE [LARGE SCALE GENOMIC DNA]</scope>
    <source>
        <strain evidence="3 4">NBRC 103071</strain>
    </source>
</reference>
<keyword evidence="2" id="KW-0472">Membrane</keyword>
<evidence type="ECO:0000256" key="1">
    <source>
        <dbReference type="SAM" id="MobiDB-lite"/>
    </source>
</evidence>
<feature type="compositionally biased region" description="Low complexity" evidence="1">
    <location>
        <begin position="10"/>
        <end position="19"/>
    </location>
</feature>
<dbReference type="AlphaFoldDB" id="A0A511ACG6"/>
<name>A0A511ACG6_9MICO</name>
<comment type="caution">
    <text evidence="3">The sequence shown here is derived from an EMBL/GenBank/DDBJ whole genome shotgun (WGS) entry which is preliminary data.</text>
</comment>
<feature type="region of interest" description="Disordered" evidence="1">
    <location>
        <begin position="1"/>
        <end position="92"/>
    </location>
</feature>
<dbReference type="RefSeq" id="WP_147038327.1">
    <property type="nucleotide sequence ID" value="NZ_BJUW01000003.1"/>
</dbReference>
<feature type="transmembrane region" description="Helical" evidence="2">
    <location>
        <begin position="135"/>
        <end position="157"/>
    </location>
</feature>
<dbReference type="Proteomes" id="UP000321225">
    <property type="component" value="Unassembled WGS sequence"/>
</dbReference>
<proteinExistence type="predicted"/>